<evidence type="ECO:0000313" key="2">
    <source>
        <dbReference type="Proteomes" id="UP000743370"/>
    </source>
</evidence>
<evidence type="ECO:0000313" key="1">
    <source>
        <dbReference type="EMBL" id="KAG2405668.1"/>
    </source>
</evidence>
<proteinExistence type="predicted"/>
<organism evidence="1 2">
    <name type="scientific">Phaseolus angularis</name>
    <name type="common">Azuki bean</name>
    <name type="synonym">Vigna angularis</name>
    <dbReference type="NCBI Taxonomy" id="3914"/>
    <lineage>
        <taxon>Eukaryota</taxon>
        <taxon>Viridiplantae</taxon>
        <taxon>Streptophyta</taxon>
        <taxon>Embryophyta</taxon>
        <taxon>Tracheophyta</taxon>
        <taxon>Spermatophyta</taxon>
        <taxon>Magnoliopsida</taxon>
        <taxon>eudicotyledons</taxon>
        <taxon>Gunneridae</taxon>
        <taxon>Pentapetalae</taxon>
        <taxon>rosids</taxon>
        <taxon>fabids</taxon>
        <taxon>Fabales</taxon>
        <taxon>Fabaceae</taxon>
        <taxon>Papilionoideae</taxon>
        <taxon>50 kb inversion clade</taxon>
        <taxon>NPAAA clade</taxon>
        <taxon>indigoferoid/millettioid clade</taxon>
        <taxon>Phaseoleae</taxon>
        <taxon>Vigna</taxon>
    </lineage>
</organism>
<accession>A0A8T0L3X3</accession>
<dbReference type="EMBL" id="JABFOF010000002">
    <property type="protein sequence ID" value="KAG2405668.1"/>
    <property type="molecule type" value="Genomic_DNA"/>
</dbReference>
<name>A0A8T0L3X3_PHAAN</name>
<reference evidence="1 2" key="1">
    <citation type="submission" date="2020-05" db="EMBL/GenBank/DDBJ databases">
        <title>Vigna angularis (adzuki bean) Var. LongXiaoDou No. 4 denovo assembly.</title>
        <authorList>
            <person name="Xiang H."/>
        </authorList>
    </citation>
    <scope>NUCLEOTIDE SEQUENCE [LARGE SCALE GENOMIC DNA]</scope>
    <source>
        <tissue evidence="1">Leaf</tissue>
    </source>
</reference>
<dbReference type="Proteomes" id="UP000743370">
    <property type="component" value="Unassembled WGS sequence"/>
</dbReference>
<sequence>MEKSVLKGTEFVPMRFEGDGDTKYDHVWVLISLHRLVRLVPVVEPLAKHSVQPPSGASGGHGKASLRRKGVSLFSDFATIGAEIQQENLKEKLFLSKRELSPASEKDPILRCSSETKNEKRNKLKNERYTSLFTSPFTYPTLSLVHCIINATTEANTEEYKVTSETDKADPAPVSICDVGAIAESCATVLVT</sequence>
<protein>
    <submittedName>
        <fullName evidence="1">Uncharacterized protein</fullName>
    </submittedName>
</protein>
<dbReference type="AlphaFoldDB" id="A0A8T0L3X3"/>
<comment type="caution">
    <text evidence="1">The sequence shown here is derived from an EMBL/GenBank/DDBJ whole genome shotgun (WGS) entry which is preliminary data.</text>
</comment>
<gene>
    <name evidence="1" type="ORF">HKW66_Vig0049230</name>
</gene>